<reference evidence="2 3" key="1">
    <citation type="submission" date="2016-10" db="EMBL/GenBank/DDBJ databases">
        <title>Draft Genome sequence of Roseomonas sp. strain M3.</title>
        <authorList>
            <person name="Subhash Y."/>
            <person name="Lee S."/>
        </authorList>
    </citation>
    <scope>NUCLEOTIDE SEQUENCE [LARGE SCALE GENOMIC DNA]</scope>
    <source>
        <strain evidence="2 3">M3</strain>
    </source>
</reference>
<comment type="caution">
    <text evidence="2">The sequence shown here is derived from an EMBL/GenBank/DDBJ whole genome shotgun (WGS) entry which is preliminary data.</text>
</comment>
<dbReference type="AlphaFoldDB" id="A0A1V2H733"/>
<proteinExistence type="predicted"/>
<keyword evidence="1" id="KW-0732">Signal</keyword>
<dbReference type="Proteomes" id="UP000188879">
    <property type="component" value="Unassembled WGS sequence"/>
</dbReference>
<evidence type="ECO:0000313" key="3">
    <source>
        <dbReference type="Proteomes" id="UP000188879"/>
    </source>
</evidence>
<name>A0A1V2H733_9PROT</name>
<dbReference type="RefSeq" id="WP_076955955.1">
    <property type="nucleotide sequence ID" value="NZ_MLCO01000021.1"/>
</dbReference>
<dbReference type="Gene3D" id="3.40.190.10">
    <property type="entry name" value="Periplasmic binding protein-like II"/>
    <property type="match status" value="2"/>
</dbReference>
<evidence type="ECO:0000313" key="2">
    <source>
        <dbReference type="EMBL" id="ONG58128.1"/>
    </source>
</evidence>
<accession>A0A1V2H733</accession>
<dbReference type="OrthoDB" id="7374867at2"/>
<keyword evidence="3" id="KW-1185">Reference proteome</keyword>
<organism evidence="2 3">
    <name type="scientific">Teichococcus deserti</name>
    <dbReference type="NCBI Taxonomy" id="1817963"/>
    <lineage>
        <taxon>Bacteria</taxon>
        <taxon>Pseudomonadati</taxon>
        <taxon>Pseudomonadota</taxon>
        <taxon>Alphaproteobacteria</taxon>
        <taxon>Acetobacterales</taxon>
        <taxon>Roseomonadaceae</taxon>
        <taxon>Roseomonas</taxon>
    </lineage>
</organism>
<sequence>MRMINRRHFVALAAGGVLLAQQKARAQGLPAHEAALYDAAKKEGEITWYTGQMQAEPSEAIGRAFGERYPGVKVNVVRSASQVAFQRLAQDMRARVNQCDVFSSTDYSHAAHLKRNEQLMAYRPENAKGLIEVAQKAADPDGFFQITYLGLYLMARHSKNVSEADAPKSWRDLTDPRWKDRVAVGHPGYSGAITAWCLMMQEKFGAGYFKELERNRPLIGRSSGDPVTTLNAGERMIGAAIPSATTLLSISRGNPVTLIYPTDGTLVVPSPTGAMRSAPHPNAAKLFMEFVTSPAYHTATRAYFGESLRPEVPPPPGAKALDSIPLYTPKPEDVEAKAQEVKDLWRDTFGI</sequence>
<gene>
    <name evidence="2" type="ORF">BKE38_03295</name>
</gene>
<dbReference type="EMBL" id="MLCO01000021">
    <property type="protein sequence ID" value="ONG58128.1"/>
    <property type="molecule type" value="Genomic_DNA"/>
</dbReference>
<protein>
    <submittedName>
        <fullName evidence="2">Tat pathway signal protein</fullName>
    </submittedName>
</protein>
<evidence type="ECO:0000256" key="1">
    <source>
        <dbReference type="ARBA" id="ARBA00022729"/>
    </source>
</evidence>
<dbReference type="PANTHER" id="PTHR30006">
    <property type="entry name" value="THIAMINE-BINDING PERIPLASMIC PROTEIN-RELATED"/>
    <property type="match status" value="1"/>
</dbReference>
<dbReference type="Pfam" id="PF13531">
    <property type="entry name" value="SBP_bac_11"/>
    <property type="match status" value="1"/>
</dbReference>
<dbReference type="SUPFAM" id="SSF53850">
    <property type="entry name" value="Periplasmic binding protein-like II"/>
    <property type="match status" value="1"/>
</dbReference>